<evidence type="ECO:0000256" key="1">
    <source>
        <dbReference type="ARBA" id="ARBA00009477"/>
    </source>
</evidence>
<gene>
    <name evidence="5" type="ORF">NIES267_50900</name>
</gene>
<sequence>MHNQRQHFKVGKKTTEKSINNIDADFFQKNVIRNQLFIKIKNSLFTSTSILFASYLAIGLLNTSCNSTPKEAAQATSKRRNSLTAVDAAIAKIGRLEKELIYTGTTVPFRTISVRSQIEGQLLTLNLDLGDKVSKGYVIGLIDDTLLKTALNQAEAELAALNSEVARAKSRVDNALTQVERAKLELQQAASDAQRQRKLFKEGAIAQQVAEQISTAAQTAAKALKAAEKQVKTEQQTVTATQRRVVAQQAVVAQAKERRSYAKLTSPIAGVVLERIIEPGNLVQPGNEIIKIGDFSRVKIEVQISELELGKLEIGQIVEVVLDAFPNQKYIGTLKRISPAANTTARLIPVEVVIPNIDSKIGSGLLARVNFQDTVKQKVVVPIRAIQTEAEQKLNSDYQGKIFIVVEEESKKKVEARTVILGQKADGKVEILSGLESGESYVVRSSKPLKNGENVRLSIISETKEK</sequence>
<feature type="coiled-coil region" evidence="2">
    <location>
        <begin position="144"/>
        <end position="244"/>
    </location>
</feature>
<dbReference type="EMBL" id="AP018227">
    <property type="protein sequence ID" value="BAY85590.1"/>
    <property type="molecule type" value="Genomic_DNA"/>
</dbReference>
<feature type="domain" description="Multidrug resistance protein MdtA-like barrel-sandwich hybrid" evidence="3">
    <location>
        <begin position="110"/>
        <end position="288"/>
    </location>
</feature>
<keyword evidence="2" id="KW-0175">Coiled coil</keyword>
<accession>A0A1Z4LWL3</accession>
<dbReference type="Gene3D" id="2.40.50.100">
    <property type="match status" value="1"/>
</dbReference>
<dbReference type="PANTHER" id="PTHR30469">
    <property type="entry name" value="MULTIDRUG RESISTANCE PROTEIN MDTA"/>
    <property type="match status" value="1"/>
</dbReference>
<dbReference type="Gene3D" id="2.40.30.170">
    <property type="match status" value="1"/>
</dbReference>
<dbReference type="Pfam" id="PF25917">
    <property type="entry name" value="BSH_RND"/>
    <property type="match status" value="1"/>
</dbReference>
<comment type="similarity">
    <text evidence="1">Belongs to the membrane fusion protein (MFP) (TC 8.A.1) family.</text>
</comment>
<keyword evidence="6" id="KW-1185">Reference proteome</keyword>
<dbReference type="InterPro" id="IPR058792">
    <property type="entry name" value="Beta-barrel_RND_2"/>
</dbReference>
<dbReference type="InterPro" id="IPR006143">
    <property type="entry name" value="RND_pump_MFP"/>
</dbReference>
<name>A0A1Z4LWL3_9CYAN</name>
<feature type="domain" description="CusB-like beta-barrel" evidence="4">
    <location>
        <begin position="300"/>
        <end position="373"/>
    </location>
</feature>
<dbReference type="Gene3D" id="2.40.420.20">
    <property type="match status" value="1"/>
</dbReference>
<dbReference type="GO" id="GO:0015562">
    <property type="term" value="F:efflux transmembrane transporter activity"/>
    <property type="evidence" value="ECO:0007669"/>
    <property type="project" value="TreeGrafter"/>
</dbReference>
<evidence type="ECO:0000313" key="6">
    <source>
        <dbReference type="Proteomes" id="UP000218418"/>
    </source>
</evidence>
<evidence type="ECO:0000259" key="3">
    <source>
        <dbReference type="Pfam" id="PF25917"/>
    </source>
</evidence>
<dbReference type="Proteomes" id="UP000218418">
    <property type="component" value="Chromosome"/>
</dbReference>
<dbReference type="InterPro" id="IPR058625">
    <property type="entry name" value="MdtA-like_BSH"/>
</dbReference>
<dbReference type="SUPFAM" id="SSF111369">
    <property type="entry name" value="HlyD-like secretion proteins"/>
    <property type="match status" value="2"/>
</dbReference>
<organism evidence="5 6">
    <name type="scientific">Calothrix parasitica NIES-267</name>
    <dbReference type="NCBI Taxonomy" id="1973488"/>
    <lineage>
        <taxon>Bacteria</taxon>
        <taxon>Bacillati</taxon>
        <taxon>Cyanobacteriota</taxon>
        <taxon>Cyanophyceae</taxon>
        <taxon>Nostocales</taxon>
        <taxon>Calotrichaceae</taxon>
        <taxon>Calothrix</taxon>
    </lineage>
</organism>
<reference evidence="5 6" key="1">
    <citation type="submission" date="2017-06" db="EMBL/GenBank/DDBJ databases">
        <title>Genome sequencing of cyanobaciteial culture collection at National Institute for Environmental Studies (NIES).</title>
        <authorList>
            <person name="Hirose Y."/>
            <person name="Shimura Y."/>
            <person name="Fujisawa T."/>
            <person name="Nakamura Y."/>
            <person name="Kawachi M."/>
        </authorList>
    </citation>
    <scope>NUCLEOTIDE SEQUENCE [LARGE SCALE GENOMIC DNA]</scope>
    <source>
        <strain evidence="5 6">NIES-267</strain>
    </source>
</reference>
<evidence type="ECO:0000256" key="2">
    <source>
        <dbReference type="SAM" id="Coils"/>
    </source>
</evidence>
<dbReference type="Gene3D" id="1.10.287.470">
    <property type="entry name" value="Helix hairpin bin"/>
    <property type="match status" value="1"/>
</dbReference>
<dbReference type="OrthoDB" id="9806939at2"/>
<dbReference type="GO" id="GO:1990281">
    <property type="term" value="C:efflux pump complex"/>
    <property type="evidence" value="ECO:0007669"/>
    <property type="project" value="TreeGrafter"/>
</dbReference>
<proteinExistence type="inferred from homology"/>
<evidence type="ECO:0000313" key="5">
    <source>
        <dbReference type="EMBL" id="BAY85590.1"/>
    </source>
</evidence>
<evidence type="ECO:0000259" key="4">
    <source>
        <dbReference type="Pfam" id="PF25954"/>
    </source>
</evidence>
<dbReference type="AlphaFoldDB" id="A0A1Z4LWL3"/>
<protein>
    <submittedName>
        <fullName evidence="5">RND family efflux transporter MFP subunit</fullName>
    </submittedName>
</protein>
<dbReference type="Pfam" id="PF25954">
    <property type="entry name" value="Beta-barrel_RND_2"/>
    <property type="match status" value="1"/>
</dbReference>
<dbReference type="PANTHER" id="PTHR30469:SF15">
    <property type="entry name" value="HLYD FAMILY OF SECRETION PROTEINS"/>
    <property type="match status" value="1"/>
</dbReference>
<dbReference type="NCBIfam" id="TIGR01730">
    <property type="entry name" value="RND_mfp"/>
    <property type="match status" value="1"/>
</dbReference>